<proteinExistence type="predicted"/>
<dbReference type="EMBL" id="CP036275">
    <property type="protein sequence ID" value="QDU35835.1"/>
    <property type="molecule type" value="Genomic_DNA"/>
</dbReference>
<evidence type="ECO:0000256" key="1">
    <source>
        <dbReference type="ARBA" id="ARBA00004167"/>
    </source>
</evidence>
<accession>A0A517Z050</accession>
<dbReference type="InterPro" id="IPR041916">
    <property type="entry name" value="Anti_sigma_zinc_sf"/>
</dbReference>
<gene>
    <name evidence="6" type="ORF">Mal4_01170</name>
</gene>
<comment type="subcellular location">
    <subcellularLocation>
        <location evidence="1">Membrane</location>
        <topology evidence="1">Single-pass membrane protein</topology>
    </subcellularLocation>
</comment>
<dbReference type="AlphaFoldDB" id="A0A517Z050"/>
<keyword evidence="4" id="KW-0472">Membrane</keyword>
<dbReference type="Gene3D" id="1.10.10.1320">
    <property type="entry name" value="Anti-sigma factor, zinc-finger domain"/>
    <property type="match status" value="1"/>
</dbReference>
<dbReference type="PANTHER" id="PTHR37461:SF1">
    <property type="entry name" value="ANTI-SIGMA-K FACTOR RSKA"/>
    <property type="match status" value="1"/>
</dbReference>
<evidence type="ECO:0000256" key="2">
    <source>
        <dbReference type="ARBA" id="ARBA00022692"/>
    </source>
</evidence>
<evidence type="ECO:0000313" key="7">
    <source>
        <dbReference type="Proteomes" id="UP000320496"/>
    </source>
</evidence>
<evidence type="ECO:0000256" key="5">
    <source>
        <dbReference type="SAM" id="MobiDB-lite"/>
    </source>
</evidence>
<dbReference type="GO" id="GO:0016020">
    <property type="term" value="C:membrane"/>
    <property type="evidence" value="ECO:0007669"/>
    <property type="project" value="UniProtKB-SubCell"/>
</dbReference>
<name>A0A517Z050_9PLAN</name>
<feature type="compositionally biased region" description="Polar residues" evidence="5">
    <location>
        <begin position="325"/>
        <end position="334"/>
    </location>
</feature>
<dbReference type="GO" id="GO:0006417">
    <property type="term" value="P:regulation of translation"/>
    <property type="evidence" value="ECO:0007669"/>
    <property type="project" value="TreeGrafter"/>
</dbReference>
<evidence type="ECO:0000313" key="6">
    <source>
        <dbReference type="EMBL" id="QDU35835.1"/>
    </source>
</evidence>
<sequence length="481" mass="51234">MLSPEHQELLSAHFDGELADDERARVDALLNESPEAREVLQEFDEISAALRDIEVPETPDGIRSAVLERIAKTAPAAPQPRSRRPAWQRWLAPALAASLALMVAVWVQTRPPLSPTASPMADAVTTAPELESLNFGAAGMEAATEAAPGAMAFFENEGLAPNDETPRFTELSANGIAAPAAGASAALSERLFPNGSHPVPGETRSLLGQQGEAPVLVNYTVVDVEKAAGRMRVLLSQNGIHEVAARSRPSDVEETPARREVQEEQRLFALYVEAPQDQVVAALNDFDGIREVVDVDADYAELSDNLAVKAEALPYRMQQKWMAAEQSTVRSQSAPPSPGNPATPEAPVAQSFGATPAPRQNGLAGEKPVDAPAQRGGVGGGAGSDDPGRGEGNLRQLKRNLSAGGGVQMQVNEEQLEKLMLLRTHKRRLTESYQLALPSAPARPPAPPSPEPLDSEPTATEQGLNGRRVKVLLILQGQADQ</sequence>
<dbReference type="RefSeq" id="WP_145366529.1">
    <property type="nucleotide sequence ID" value="NZ_CP036275.1"/>
</dbReference>
<keyword evidence="2" id="KW-0812">Transmembrane</keyword>
<organism evidence="6 7">
    <name type="scientific">Maioricimonas rarisocia</name>
    <dbReference type="NCBI Taxonomy" id="2528026"/>
    <lineage>
        <taxon>Bacteria</taxon>
        <taxon>Pseudomonadati</taxon>
        <taxon>Planctomycetota</taxon>
        <taxon>Planctomycetia</taxon>
        <taxon>Planctomycetales</taxon>
        <taxon>Planctomycetaceae</taxon>
        <taxon>Maioricimonas</taxon>
    </lineage>
</organism>
<feature type="compositionally biased region" description="Pro residues" evidence="5">
    <location>
        <begin position="441"/>
        <end position="451"/>
    </location>
</feature>
<dbReference type="InterPro" id="IPR051474">
    <property type="entry name" value="Anti-sigma-K/W_factor"/>
</dbReference>
<feature type="region of interest" description="Disordered" evidence="5">
    <location>
        <begin position="433"/>
        <end position="466"/>
    </location>
</feature>
<dbReference type="OrthoDB" id="274506at2"/>
<evidence type="ECO:0008006" key="8">
    <source>
        <dbReference type="Google" id="ProtNLM"/>
    </source>
</evidence>
<evidence type="ECO:0000256" key="4">
    <source>
        <dbReference type="ARBA" id="ARBA00023136"/>
    </source>
</evidence>
<dbReference type="GO" id="GO:0016989">
    <property type="term" value="F:sigma factor antagonist activity"/>
    <property type="evidence" value="ECO:0007669"/>
    <property type="project" value="TreeGrafter"/>
</dbReference>
<keyword evidence="3" id="KW-1133">Transmembrane helix</keyword>
<evidence type="ECO:0000256" key="3">
    <source>
        <dbReference type="ARBA" id="ARBA00022989"/>
    </source>
</evidence>
<dbReference type="KEGG" id="mri:Mal4_01170"/>
<protein>
    <recommendedName>
        <fullName evidence="8">Zinc-finger domain-containing protein</fullName>
    </recommendedName>
</protein>
<dbReference type="PANTHER" id="PTHR37461">
    <property type="entry name" value="ANTI-SIGMA-K FACTOR RSKA"/>
    <property type="match status" value="1"/>
</dbReference>
<keyword evidence="7" id="KW-1185">Reference proteome</keyword>
<feature type="region of interest" description="Disordered" evidence="5">
    <location>
        <begin position="324"/>
        <end position="394"/>
    </location>
</feature>
<reference evidence="6 7" key="1">
    <citation type="submission" date="2019-02" db="EMBL/GenBank/DDBJ databases">
        <title>Deep-cultivation of Planctomycetes and their phenomic and genomic characterization uncovers novel biology.</title>
        <authorList>
            <person name="Wiegand S."/>
            <person name="Jogler M."/>
            <person name="Boedeker C."/>
            <person name="Pinto D."/>
            <person name="Vollmers J."/>
            <person name="Rivas-Marin E."/>
            <person name="Kohn T."/>
            <person name="Peeters S.H."/>
            <person name="Heuer A."/>
            <person name="Rast P."/>
            <person name="Oberbeckmann S."/>
            <person name="Bunk B."/>
            <person name="Jeske O."/>
            <person name="Meyerdierks A."/>
            <person name="Storesund J.E."/>
            <person name="Kallscheuer N."/>
            <person name="Luecker S."/>
            <person name="Lage O.M."/>
            <person name="Pohl T."/>
            <person name="Merkel B.J."/>
            <person name="Hornburger P."/>
            <person name="Mueller R.-W."/>
            <person name="Bruemmer F."/>
            <person name="Labrenz M."/>
            <person name="Spormann A.M."/>
            <person name="Op den Camp H."/>
            <person name="Overmann J."/>
            <person name="Amann R."/>
            <person name="Jetten M.S.M."/>
            <person name="Mascher T."/>
            <person name="Medema M.H."/>
            <person name="Devos D.P."/>
            <person name="Kaster A.-K."/>
            <person name="Ovreas L."/>
            <person name="Rohde M."/>
            <person name="Galperin M.Y."/>
            <person name="Jogler C."/>
        </authorList>
    </citation>
    <scope>NUCLEOTIDE SEQUENCE [LARGE SCALE GENOMIC DNA]</scope>
    <source>
        <strain evidence="6 7">Mal4</strain>
    </source>
</reference>
<dbReference type="Proteomes" id="UP000320496">
    <property type="component" value="Chromosome"/>
</dbReference>